<dbReference type="STRING" id="1519643.SAMN06295933_2904"/>
<evidence type="ECO:0008006" key="4">
    <source>
        <dbReference type="Google" id="ProtNLM"/>
    </source>
</evidence>
<organism evidence="2 3">
    <name type="scientific">Desulfovibrio gilichinskyi</name>
    <dbReference type="NCBI Taxonomy" id="1519643"/>
    <lineage>
        <taxon>Bacteria</taxon>
        <taxon>Pseudomonadati</taxon>
        <taxon>Thermodesulfobacteriota</taxon>
        <taxon>Desulfovibrionia</taxon>
        <taxon>Desulfovibrionales</taxon>
        <taxon>Desulfovibrionaceae</taxon>
        <taxon>Desulfovibrio</taxon>
    </lineage>
</organism>
<proteinExistence type="predicted"/>
<gene>
    <name evidence="2" type="ORF">SAMN06295933_2904</name>
</gene>
<evidence type="ECO:0000256" key="1">
    <source>
        <dbReference type="SAM" id="Phobius"/>
    </source>
</evidence>
<name>A0A1X7EG83_9BACT</name>
<evidence type="ECO:0000313" key="2">
    <source>
        <dbReference type="EMBL" id="SMF33442.1"/>
    </source>
</evidence>
<dbReference type="Pfam" id="PF14334">
    <property type="entry name" value="DUF4390"/>
    <property type="match status" value="1"/>
</dbReference>
<evidence type="ECO:0000313" key="3">
    <source>
        <dbReference type="Proteomes" id="UP000192906"/>
    </source>
</evidence>
<dbReference type="Proteomes" id="UP000192906">
    <property type="component" value="Unassembled WGS sequence"/>
</dbReference>
<dbReference type="OrthoDB" id="5470580at2"/>
<feature type="transmembrane region" description="Helical" evidence="1">
    <location>
        <begin position="12"/>
        <end position="34"/>
    </location>
</feature>
<dbReference type="InterPro" id="IPR025500">
    <property type="entry name" value="DUF4390"/>
</dbReference>
<dbReference type="EMBL" id="FWZU01000005">
    <property type="protein sequence ID" value="SMF33442.1"/>
    <property type="molecule type" value="Genomic_DNA"/>
</dbReference>
<keyword evidence="1" id="KW-0472">Membrane</keyword>
<keyword evidence="1" id="KW-1133">Transmembrane helix</keyword>
<keyword evidence="3" id="KW-1185">Reference proteome</keyword>
<keyword evidence="1" id="KW-0812">Transmembrane</keyword>
<sequence>MTAENLTARNTFPALTLPINILAILCTVFIISLFSSYADAASLNLKNLVLDNQAGSIMARFGLDLKGDTETETALENGIKLKLECKASLYLHRSMWPDSKIASKTYTDKLSYDSLSKEFILEKSGNSIALRDKKITMLLQNGWDSIVMDLGPWSSLKRGERYILKLDVHLDQTDVPQWLKKTLFFWSWDIVPSATYQLEFTY</sequence>
<accession>A0A1X7EG83</accession>
<protein>
    <recommendedName>
        <fullName evidence="4">DUF4390 domain-containing protein</fullName>
    </recommendedName>
</protein>
<dbReference type="AlphaFoldDB" id="A0A1X7EG83"/>
<dbReference type="RefSeq" id="WP_085103486.1">
    <property type="nucleotide sequence ID" value="NZ_FWZU01000005.1"/>
</dbReference>
<reference evidence="3" key="1">
    <citation type="submission" date="2017-04" db="EMBL/GenBank/DDBJ databases">
        <authorList>
            <person name="Varghese N."/>
            <person name="Submissions S."/>
        </authorList>
    </citation>
    <scope>NUCLEOTIDE SEQUENCE [LARGE SCALE GENOMIC DNA]</scope>
    <source>
        <strain evidence="3">K3S</strain>
    </source>
</reference>